<sequence>MDEIKNTTEVDETIVSTPNVEENATENQTLAEMPEPTDKAGVIAQLKEIVYNNGEVERGRLERLKMLYYRFQNADVVAAREQFIANGGAAEDFIPAPDADEENFKAQYALVRELRQKAAEELEQQKQENLKRKLEIIERIKTLANSPEEADKGYDEVKQLQTEWKEIKLVPAENATELWKNYQLYVEQYYDQLRLNHEMRAYDFKKNLEIKTHLCEAAEKLAEVDDVISAFHQLQNLHQEYRETGPVAKELREELWKRFKDASTVINKRHQDYFESLKARDEENLLKKTELCQKVEAIELDKLTTRSQWENVAKEVMGLQAEWKTIGFAPRKVNAEIYERFRMACDRFFQARTAFNKVQRERQDANIEVKKALIEKAEALKESTDWGSTTTKLVELQKEWKATPAVHGKLSESLWKRFNTACNYFFDRKNEANKGVKQEEQANLELKKAVLAELEKLVETPADNQLQAMRDLQNRWGEIGHVPFNKKEKMYRRYRELCDKIYDALHESAGRRRMDNFRKNMADKGGNELTRERAKLQAAYDAKKQDIQNYETNLSFFRASSKKGNSLVSDIEKKIERLKENLQEISAKMKAINEQIKAEEGK</sequence>
<organism evidence="3">
    <name type="scientific">gut metagenome</name>
    <dbReference type="NCBI Taxonomy" id="749906"/>
    <lineage>
        <taxon>unclassified sequences</taxon>
        <taxon>metagenomes</taxon>
        <taxon>organismal metagenomes</taxon>
    </lineage>
</organism>
<feature type="coiled-coil region" evidence="1">
    <location>
        <begin position="526"/>
        <end position="602"/>
    </location>
</feature>
<gene>
    <name evidence="3" type="ORF">EVA_13505</name>
</gene>
<accession>J9FTU6</accession>
<feature type="region of interest" description="Disordered" evidence="2">
    <location>
        <begin position="1"/>
        <end position="27"/>
    </location>
</feature>
<dbReference type="InterPro" id="IPR007139">
    <property type="entry name" value="DUF349"/>
</dbReference>
<dbReference type="AlphaFoldDB" id="J9FTU6"/>
<evidence type="ECO:0000256" key="1">
    <source>
        <dbReference type="SAM" id="Coils"/>
    </source>
</evidence>
<feature type="coiled-coil region" evidence="1">
    <location>
        <begin position="429"/>
        <end position="457"/>
    </location>
</feature>
<dbReference type="Pfam" id="PF03993">
    <property type="entry name" value="DUF349"/>
    <property type="match status" value="5"/>
</dbReference>
<evidence type="ECO:0000313" key="3">
    <source>
        <dbReference type="EMBL" id="EJW98391.1"/>
    </source>
</evidence>
<feature type="coiled-coil region" evidence="1">
    <location>
        <begin position="355"/>
        <end position="382"/>
    </location>
</feature>
<feature type="compositionally biased region" description="Polar residues" evidence="2">
    <location>
        <begin position="14"/>
        <end position="27"/>
    </location>
</feature>
<proteinExistence type="predicted"/>
<protein>
    <recommendedName>
        <fullName evidence="4">DUF349 domain-containing protein</fullName>
    </recommendedName>
</protein>
<evidence type="ECO:0000256" key="2">
    <source>
        <dbReference type="SAM" id="MobiDB-lite"/>
    </source>
</evidence>
<reference evidence="3" key="1">
    <citation type="journal article" date="2012" name="PLoS ONE">
        <title>Gene sets for utilization of primary and secondary nutrition supplies in the distal gut of endangered iberian lynx.</title>
        <authorList>
            <person name="Alcaide M."/>
            <person name="Messina E."/>
            <person name="Richter M."/>
            <person name="Bargiela R."/>
            <person name="Peplies J."/>
            <person name="Huws S.A."/>
            <person name="Newbold C.J."/>
            <person name="Golyshin P.N."/>
            <person name="Simon M.A."/>
            <person name="Lopez G."/>
            <person name="Yakimov M.M."/>
            <person name="Ferrer M."/>
        </authorList>
    </citation>
    <scope>NUCLEOTIDE SEQUENCE</scope>
</reference>
<feature type="coiled-coil region" evidence="1">
    <location>
        <begin position="108"/>
        <end position="139"/>
    </location>
</feature>
<keyword evidence="1" id="KW-0175">Coiled coil</keyword>
<name>J9FTU6_9ZZZZ</name>
<evidence type="ECO:0008006" key="4">
    <source>
        <dbReference type="Google" id="ProtNLM"/>
    </source>
</evidence>
<dbReference type="EMBL" id="AMCI01004289">
    <property type="protein sequence ID" value="EJW98391.1"/>
    <property type="molecule type" value="Genomic_DNA"/>
</dbReference>
<comment type="caution">
    <text evidence="3">The sequence shown here is derived from an EMBL/GenBank/DDBJ whole genome shotgun (WGS) entry which is preliminary data.</text>
</comment>